<feature type="domain" description="Glycosyl transferase family 1" evidence="1">
    <location>
        <begin position="169"/>
        <end position="358"/>
    </location>
</feature>
<dbReference type="AlphaFoldDB" id="A0A1T5E2N9"/>
<gene>
    <name evidence="3" type="ORF">SAMN05660293_02113</name>
</gene>
<name>A0A1T5E2N9_9BACT</name>
<dbReference type="EMBL" id="FUZA01000002">
    <property type="protein sequence ID" value="SKB78056.1"/>
    <property type="molecule type" value="Genomic_DNA"/>
</dbReference>
<dbReference type="SUPFAM" id="SSF53756">
    <property type="entry name" value="UDP-Glycosyltransferase/glycogen phosphorylase"/>
    <property type="match status" value="1"/>
</dbReference>
<dbReference type="GO" id="GO:0016757">
    <property type="term" value="F:glycosyltransferase activity"/>
    <property type="evidence" value="ECO:0007669"/>
    <property type="project" value="InterPro"/>
</dbReference>
<dbReference type="Pfam" id="PF00534">
    <property type="entry name" value="Glycos_transf_1"/>
    <property type="match status" value="1"/>
</dbReference>
<dbReference type="InterPro" id="IPR050194">
    <property type="entry name" value="Glycosyltransferase_grp1"/>
</dbReference>
<dbReference type="PANTHER" id="PTHR45947">
    <property type="entry name" value="SULFOQUINOVOSYL TRANSFERASE SQD2"/>
    <property type="match status" value="1"/>
</dbReference>
<dbReference type="Gene3D" id="3.40.50.2000">
    <property type="entry name" value="Glycogen Phosphorylase B"/>
    <property type="match status" value="2"/>
</dbReference>
<dbReference type="Pfam" id="PF13439">
    <property type="entry name" value="Glyco_transf_4"/>
    <property type="match status" value="1"/>
</dbReference>
<feature type="domain" description="Glycosyltransferase subfamily 4-like N-terminal" evidence="2">
    <location>
        <begin position="44"/>
        <end position="152"/>
    </location>
</feature>
<protein>
    <submittedName>
        <fullName evidence="3">Glycosyltransferase Family 4</fullName>
    </submittedName>
</protein>
<accession>A0A1T5E2N9</accession>
<dbReference type="PANTHER" id="PTHR45947:SF3">
    <property type="entry name" value="SULFOQUINOVOSYL TRANSFERASE SQD2"/>
    <property type="match status" value="1"/>
</dbReference>
<keyword evidence="3" id="KW-0808">Transferase</keyword>
<evidence type="ECO:0000313" key="4">
    <source>
        <dbReference type="Proteomes" id="UP000190897"/>
    </source>
</evidence>
<dbReference type="Proteomes" id="UP000190897">
    <property type="component" value="Unassembled WGS sequence"/>
</dbReference>
<dbReference type="InterPro" id="IPR028098">
    <property type="entry name" value="Glyco_trans_4-like_N"/>
</dbReference>
<dbReference type="STRING" id="651661.SAMN05660293_02113"/>
<dbReference type="RefSeq" id="WP_082214624.1">
    <property type="nucleotide sequence ID" value="NZ_FUZA01000002.1"/>
</dbReference>
<evidence type="ECO:0000259" key="2">
    <source>
        <dbReference type="Pfam" id="PF13439"/>
    </source>
</evidence>
<dbReference type="CDD" id="cd03801">
    <property type="entry name" value="GT4_PimA-like"/>
    <property type="match status" value="1"/>
</dbReference>
<evidence type="ECO:0000259" key="1">
    <source>
        <dbReference type="Pfam" id="PF00534"/>
    </source>
</evidence>
<organism evidence="3 4">
    <name type="scientific">Dyadobacter psychrophilus</name>
    <dbReference type="NCBI Taxonomy" id="651661"/>
    <lineage>
        <taxon>Bacteria</taxon>
        <taxon>Pseudomonadati</taxon>
        <taxon>Bacteroidota</taxon>
        <taxon>Cytophagia</taxon>
        <taxon>Cytophagales</taxon>
        <taxon>Spirosomataceae</taxon>
        <taxon>Dyadobacter</taxon>
    </lineage>
</organism>
<reference evidence="4" key="1">
    <citation type="submission" date="2017-02" db="EMBL/GenBank/DDBJ databases">
        <authorList>
            <person name="Varghese N."/>
            <person name="Submissions S."/>
        </authorList>
    </citation>
    <scope>NUCLEOTIDE SEQUENCE [LARGE SCALE GENOMIC DNA]</scope>
    <source>
        <strain evidence="4">DSM 22270</strain>
    </source>
</reference>
<sequence length="387" mass="43877">MEILFVSHKFPPSVGGMEKQSFELITGMERYCKVHRLVYEGKGSILTFFLGLRSNILRACKDHPNITVIHFNDALLATFCLGHKGYEHLKRTVTLHGLDVVFPSQIYRKRIFPKFNRLDLFIAVSRATADHAIAQGINADKVIVIPNGVDTEPGRAHQHSKRTAELLEKYAIPVDRHLLVAVGRPVKRKGFSWFIREVIPKLDPRFFVLLIGPFEHRPTVSERLLSLLPHKLRENIMLFLGFGSDAAAIRSLLDNPDFNRSFKHLGRLPSEHKRIILQSSDAFVMPNIHVDGDMEGFGLVCLEAAMAGALVFAADIDGIPDAIKDGKNGFLLPSQNAKTWATRLNELIDDREMFDRHRQAFQEFTAANYSWDKMVKAYYEACKRLSS</sequence>
<proteinExistence type="predicted"/>
<dbReference type="InterPro" id="IPR001296">
    <property type="entry name" value="Glyco_trans_1"/>
</dbReference>
<keyword evidence="4" id="KW-1185">Reference proteome</keyword>
<dbReference type="OrthoDB" id="9792322at2"/>
<evidence type="ECO:0000313" key="3">
    <source>
        <dbReference type="EMBL" id="SKB78056.1"/>
    </source>
</evidence>